<accession>A0A7W5H5B3</accession>
<dbReference type="EMBL" id="JACHXU010000006">
    <property type="protein sequence ID" value="MBB3206259.1"/>
    <property type="molecule type" value="Genomic_DNA"/>
</dbReference>
<gene>
    <name evidence="2" type="ORF">FHS27_002068</name>
</gene>
<feature type="region of interest" description="Disordered" evidence="1">
    <location>
        <begin position="64"/>
        <end position="163"/>
    </location>
</feature>
<feature type="compositionally biased region" description="Polar residues" evidence="1">
    <location>
        <begin position="77"/>
        <end position="90"/>
    </location>
</feature>
<feature type="compositionally biased region" description="Polar residues" evidence="1">
    <location>
        <begin position="110"/>
        <end position="124"/>
    </location>
</feature>
<evidence type="ECO:0000256" key="1">
    <source>
        <dbReference type="SAM" id="MobiDB-lite"/>
    </source>
</evidence>
<dbReference type="Proteomes" id="UP000536179">
    <property type="component" value="Unassembled WGS sequence"/>
</dbReference>
<feature type="region of interest" description="Disordered" evidence="1">
    <location>
        <begin position="187"/>
        <end position="224"/>
    </location>
</feature>
<feature type="compositionally biased region" description="Basic residues" evidence="1">
    <location>
        <begin position="29"/>
        <end position="43"/>
    </location>
</feature>
<evidence type="ECO:0000313" key="3">
    <source>
        <dbReference type="Proteomes" id="UP000536179"/>
    </source>
</evidence>
<reference evidence="2 3" key="1">
    <citation type="submission" date="2020-08" db="EMBL/GenBank/DDBJ databases">
        <title>Genomic Encyclopedia of Type Strains, Phase III (KMG-III): the genomes of soil and plant-associated and newly described type strains.</title>
        <authorList>
            <person name="Whitman W."/>
        </authorList>
    </citation>
    <scope>NUCLEOTIDE SEQUENCE [LARGE SCALE GENOMIC DNA]</scope>
    <source>
        <strain evidence="2 3">CECT 8075</strain>
    </source>
</reference>
<comment type="caution">
    <text evidence="2">The sequence shown here is derived from an EMBL/GenBank/DDBJ whole genome shotgun (WGS) entry which is preliminary data.</text>
</comment>
<proteinExistence type="predicted"/>
<feature type="region of interest" description="Disordered" evidence="1">
    <location>
        <begin position="1"/>
        <end position="51"/>
    </location>
</feature>
<dbReference type="AlphaFoldDB" id="A0A7W5H5B3"/>
<keyword evidence="3" id="KW-1185">Reference proteome</keyword>
<sequence length="235" mass="25850">MVNNHTHSRPIAPPIGSPTTQPTILPPAKPKRSKGPPPRRKSAQKSPSPLTTFESFATFVVNNHTHSRPIAPPIGSPQLNPPFSHQQSQAKGYHRAESPHKNPPAHSPLSRLSQLSWSKTTPIVDQSLRRLDPPTTQPTILPPAKPSKGLPPRRKSTQQSLSPLTTFESFATFVVNNHTHSRPIAPPIGSPHNSPHHSATGKAKTKQRATTAPKVRTKIPQPTHHFRVFRNFRGQ</sequence>
<organism evidence="2 3">
    <name type="scientific">Aporhodopirellula rubra</name>
    <dbReference type="NCBI Taxonomy" id="980271"/>
    <lineage>
        <taxon>Bacteria</taxon>
        <taxon>Pseudomonadati</taxon>
        <taxon>Planctomycetota</taxon>
        <taxon>Planctomycetia</taxon>
        <taxon>Pirellulales</taxon>
        <taxon>Pirellulaceae</taxon>
        <taxon>Aporhodopirellula</taxon>
    </lineage>
</organism>
<evidence type="ECO:0000313" key="2">
    <source>
        <dbReference type="EMBL" id="MBB3206259.1"/>
    </source>
</evidence>
<protein>
    <submittedName>
        <fullName evidence="2">Uncharacterized protein</fullName>
    </submittedName>
</protein>
<name>A0A7W5H5B3_9BACT</name>